<evidence type="ECO:0000256" key="6">
    <source>
        <dbReference type="RuleBase" id="RU363041"/>
    </source>
</evidence>
<keyword evidence="6" id="KW-1003">Cell membrane</keyword>
<feature type="transmembrane region" description="Helical" evidence="6">
    <location>
        <begin position="97"/>
        <end position="115"/>
    </location>
</feature>
<dbReference type="InterPro" id="IPR051598">
    <property type="entry name" value="TSUP/Inactive_protease-like"/>
</dbReference>
<name>A0ABV7N637_9STAP</name>
<reference evidence="8" key="1">
    <citation type="journal article" date="2019" name="Int. J. Syst. Evol. Microbiol.">
        <title>The Global Catalogue of Microorganisms (GCM) 10K type strain sequencing project: providing services to taxonomists for standard genome sequencing and annotation.</title>
        <authorList>
            <consortium name="The Broad Institute Genomics Platform"/>
            <consortium name="The Broad Institute Genome Sequencing Center for Infectious Disease"/>
            <person name="Wu L."/>
            <person name="Ma J."/>
        </authorList>
    </citation>
    <scope>NUCLEOTIDE SEQUENCE [LARGE SCALE GENOMIC DNA]</scope>
    <source>
        <strain evidence="8">CCM 7756</strain>
    </source>
</reference>
<feature type="transmembrane region" description="Helical" evidence="6">
    <location>
        <begin position="173"/>
        <end position="195"/>
    </location>
</feature>
<evidence type="ECO:0000256" key="3">
    <source>
        <dbReference type="ARBA" id="ARBA00022692"/>
    </source>
</evidence>
<evidence type="ECO:0000256" key="5">
    <source>
        <dbReference type="ARBA" id="ARBA00023136"/>
    </source>
</evidence>
<comment type="subcellular location">
    <subcellularLocation>
        <location evidence="6">Cell membrane</location>
        <topology evidence="6">Multi-pass membrane protein</topology>
    </subcellularLocation>
    <subcellularLocation>
        <location evidence="1">Membrane</location>
        <topology evidence="1">Multi-pass membrane protein</topology>
    </subcellularLocation>
</comment>
<feature type="transmembrane region" description="Helical" evidence="6">
    <location>
        <begin position="135"/>
        <end position="166"/>
    </location>
</feature>
<dbReference type="PANTHER" id="PTHR43701:SF12">
    <property type="entry name" value="MEMBRANE TRANSPORTER PROTEIN YTNM-RELATED"/>
    <property type="match status" value="1"/>
</dbReference>
<comment type="caution">
    <text evidence="7">The sequence shown here is derived from an EMBL/GenBank/DDBJ whole genome shotgun (WGS) entry which is preliminary data.</text>
</comment>
<feature type="transmembrane region" description="Helical" evidence="6">
    <location>
        <begin position="6"/>
        <end position="27"/>
    </location>
</feature>
<proteinExistence type="inferred from homology"/>
<evidence type="ECO:0000256" key="4">
    <source>
        <dbReference type="ARBA" id="ARBA00022989"/>
    </source>
</evidence>
<feature type="transmembrane region" description="Helical" evidence="6">
    <location>
        <begin position="66"/>
        <end position="85"/>
    </location>
</feature>
<keyword evidence="5 6" id="KW-0472">Membrane</keyword>
<feature type="transmembrane region" description="Helical" evidence="6">
    <location>
        <begin position="230"/>
        <end position="247"/>
    </location>
</feature>
<dbReference type="RefSeq" id="WP_380654292.1">
    <property type="nucleotide sequence ID" value="NZ_JBHRVQ010000001.1"/>
</dbReference>
<evidence type="ECO:0000256" key="1">
    <source>
        <dbReference type="ARBA" id="ARBA00004141"/>
    </source>
</evidence>
<keyword evidence="3 6" id="KW-0812">Transmembrane</keyword>
<comment type="similarity">
    <text evidence="2 6">Belongs to the 4-toluene sulfonate uptake permease (TSUP) (TC 2.A.102) family.</text>
</comment>
<evidence type="ECO:0000313" key="7">
    <source>
        <dbReference type="EMBL" id="MFC3388587.1"/>
    </source>
</evidence>
<evidence type="ECO:0000313" key="8">
    <source>
        <dbReference type="Proteomes" id="UP001595637"/>
    </source>
</evidence>
<feature type="transmembrane region" description="Helical" evidence="6">
    <location>
        <begin position="201"/>
        <end position="218"/>
    </location>
</feature>
<keyword evidence="4 6" id="KW-1133">Transmembrane helix</keyword>
<dbReference type="PANTHER" id="PTHR43701">
    <property type="entry name" value="MEMBRANE TRANSPORTER PROTEIN MJ0441-RELATED"/>
    <property type="match status" value="1"/>
</dbReference>
<keyword evidence="8" id="KW-1185">Reference proteome</keyword>
<dbReference type="EMBL" id="JBHRVQ010000001">
    <property type="protein sequence ID" value="MFC3388587.1"/>
    <property type="molecule type" value="Genomic_DNA"/>
</dbReference>
<accession>A0ABV7N637</accession>
<gene>
    <name evidence="7" type="ORF">ACFOEO_08395</name>
</gene>
<dbReference type="InterPro" id="IPR002781">
    <property type="entry name" value="TM_pro_TauE-like"/>
</dbReference>
<protein>
    <recommendedName>
        <fullName evidence="6">Probable membrane transporter protein</fullName>
    </recommendedName>
</protein>
<dbReference type="Pfam" id="PF01925">
    <property type="entry name" value="TauE"/>
    <property type="match status" value="1"/>
</dbReference>
<feature type="transmembrane region" description="Helical" evidence="6">
    <location>
        <begin position="39"/>
        <end position="60"/>
    </location>
</feature>
<feature type="transmembrane region" description="Helical" evidence="6">
    <location>
        <begin position="253"/>
        <end position="273"/>
    </location>
</feature>
<sequence>MILWAIPLGIVIGIMSGFFGIGGGFILTPVLMLMGFSPVVAITISLLYTISTSLSGAWVHFKFKNIYWKAVLFLSIGGVAGTQIARPIVIWLQNRGIDELAIPIIYLVLLAYFSISMFTSKNKDQGDLNNNTPRWIFLMLGIIGGVASSTLGVGGGFIMVPLLITLAKIPPKLAVGTSLVSITFIVAIGFISYASSTPIDYILALYLIIGALIGTQIGPRLTKVYSNTQIQHLLGGLYVVTFISVLFKLINLSLVGLVVLLFYIAMVLVLFIFKIFRQKENKVANLS</sequence>
<evidence type="ECO:0000256" key="2">
    <source>
        <dbReference type="ARBA" id="ARBA00009142"/>
    </source>
</evidence>
<dbReference type="Proteomes" id="UP001595637">
    <property type="component" value="Unassembled WGS sequence"/>
</dbReference>
<organism evidence="7 8">
    <name type="scientific">Salinicoccus sesuvii</name>
    <dbReference type="NCBI Taxonomy" id="868281"/>
    <lineage>
        <taxon>Bacteria</taxon>
        <taxon>Bacillati</taxon>
        <taxon>Bacillota</taxon>
        <taxon>Bacilli</taxon>
        <taxon>Bacillales</taxon>
        <taxon>Staphylococcaceae</taxon>
        <taxon>Salinicoccus</taxon>
    </lineage>
</organism>